<gene>
    <name evidence="18" type="ORF">IFM89_015805</name>
</gene>
<feature type="disulfide bond" evidence="14">
    <location>
        <begin position="71"/>
        <end position="76"/>
    </location>
</feature>
<feature type="chain" id="PRO_5032401947" description="Plant heme peroxidase family profile domain-containing protein" evidence="16">
    <location>
        <begin position="24"/>
        <end position="240"/>
    </location>
</feature>
<evidence type="ECO:0000256" key="15">
    <source>
        <dbReference type="RuleBase" id="RU004241"/>
    </source>
</evidence>
<feature type="domain" description="Plant heme peroxidase family profile" evidence="17">
    <location>
        <begin position="28"/>
        <end position="237"/>
    </location>
</feature>
<evidence type="ECO:0000313" key="18">
    <source>
        <dbReference type="EMBL" id="KAF9620983.1"/>
    </source>
</evidence>
<evidence type="ECO:0000256" key="10">
    <source>
        <dbReference type="ARBA" id="ARBA00023004"/>
    </source>
</evidence>
<dbReference type="EMBL" id="JADFTS010000002">
    <property type="protein sequence ID" value="KAF9620983.1"/>
    <property type="molecule type" value="Genomic_DNA"/>
</dbReference>
<evidence type="ECO:0000256" key="12">
    <source>
        <dbReference type="PIRSR" id="PIRSR600823-3"/>
    </source>
</evidence>
<keyword evidence="5" id="KW-0575">Peroxidase</keyword>
<dbReference type="GO" id="GO:0140825">
    <property type="term" value="F:lactoperoxidase activity"/>
    <property type="evidence" value="ECO:0007669"/>
    <property type="project" value="UniProtKB-EC"/>
</dbReference>
<evidence type="ECO:0000256" key="8">
    <source>
        <dbReference type="ARBA" id="ARBA00022837"/>
    </source>
</evidence>
<dbReference type="Pfam" id="PF00141">
    <property type="entry name" value="peroxidase"/>
    <property type="match status" value="2"/>
</dbReference>
<dbReference type="InterPro" id="IPR002016">
    <property type="entry name" value="Haem_peroxidase"/>
</dbReference>
<dbReference type="Proteomes" id="UP000631114">
    <property type="component" value="Unassembled WGS sequence"/>
</dbReference>
<comment type="caution">
    <text evidence="18">The sequence shown here is derived from an EMBL/GenBank/DDBJ whole genome shotgun (WGS) entry which is preliminary data.</text>
</comment>
<feature type="signal peptide" evidence="16">
    <location>
        <begin position="1"/>
        <end position="23"/>
    </location>
</feature>
<keyword evidence="14" id="KW-1015">Disulfide bond</keyword>
<dbReference type="OrthoDB" id="2113341at2759"/>
<feature type="binding site" evidence="12">
    <location>
        <position position="73"/>
    </location>
    <ligand>
        <name>Ca(2+)</name>
        <dbReference type="ChEBI" id="CHEBI:29108"/>
        <label>1</label>
    </ligand>
</feature>
<evidence type="ECO:0000313" key="19">
    <source>
        <dbReference type="Proteomes" id="UP000631114"/>
    </source>
</evidence>
<evidence type="ECO:0000256" key="11">
    <source>
        <dbReference type="PIRSR" id="PIRSR600823-1"/>
    </source>
</evidence>
<feature type="disulfide bond" evidence="14">
    <location>
        <begin position="38"/>
        <end position="119"/>
    </location>
</feature>
<feature type="site" description="Transition state stabilizer" evidence="13">
    <location>
        <position position="65"/>
    </location>
</feature>
<keyword evidence="4" id="KW-0964">Secreted</keyword>
<dbReference type="InterPro" id="IPR000823">
    <property type="entry name" value="Peroxidase_pln"/>
</dbReference>
<comment type="function">
    <text evidence="3">Removal of H(2)O(2), oxidation of toxic reductants, biosynthesis and degradation of lignin, suberization, auxin catabolism, response to environmental stresses such as wounding, pathogen attack and oxidative stress. These functions might be dependent on each isozyme/isoform in each plant tissue.</text>
</comment>
<dbReference type="GO" id="GO:0006979">
    <property type="term" value="P:response to oxidative stress"/>
    <property type="evidence" value="ECO:0007669"/>
    <property type="project" value="InterPro"/>
</dbReference>
<evidence type="ECO:0000256" key="5">
    <source>
        <dbReference type="ARBA" id="ARBA00022559"/>
    </source>
</evidence>
<keyword evidence="10" id="KW-0408">Iron</keyword>
<dbReference type="PROSITE" id="PS50873">
    <property type="entry name" value="PEROXIDASE_4"/>
    <property type="match status" value="1"/>
</dbReference>
<feature type="binding site" evidence="12">
    <location>
        <position position="70"/>
    </location>
    <ligand>
        <name>Ca(2+)</name>
        <dbReference type="ChEBI" id="CHEBI:29108"/>
        <label>1</label>
    </ligand>
</feature>
<evidence type="ECO:0000256" key="3">
    <source>
        <dbReference type="ARBA" id="ARBA00002322"/>
    </source>
</evidence>
<comment type="cofactor">
    <cofactor evidence="2">
        <name>heme b</name>
        <dbReference type="ChEBI" id="CHEBI:60344"/>
    </cofactor>
</comment>
<feature type="binding site" evidence="12">
    <location>
        <position position="75"/>
    </location>
    <ligand>
        <name>Ca(2+)</name>
        <dbReference type="ChEBI" id="CHEBI:29108"/>
        <label>1</label>
    </ligand>
</feature>
<protein>
    <recommendedName>
        <fullName evidence="17">Plant heme peroxidase family profile domain-containing protein</fullName>
    </recommendedName>
</protein>
<evidence type="ECO:0000256" key="4">
    <source>
        <dbReference type="ARBA" id="ARBA00022525"/>
    </source>
</evidence>
<keyword evidence="7 12" id="KW-0479">Metal-binding</keyword>
<evidence type="ECO:0000256" key="16">
    <source>
        <dbReference type="SAM" id="SignalP"/>
    </source>
</evidence>
<evidence type="ECO:0000256" key="1">
    <source>
        <dbReference type="ARBA" id="ARBA00000189"/>
    </source>
</evidence>
<comment type="catalytic activity">
    <reaction evidence="1">
        <text>2 a phenolic donor + H2O2 = 2 a phenolic radical donor + 2 H2O</text>
        <dbReference type="Rhea" id="RHEA:56136"/>
        <dbReference type="ChEBI" id="CHEBI:15377"/>
        <dbReference type="ChEBI" id="CHEBI:16240"/>
        <dbReference type="ChEBI" id="CHEBI:139520"/>
        <dbReference type="ChEBI" id="CHEBI:139521"/>
        <dbReference type="EC" id="1.11.1.7"/>
    </reaction>
</comment>
<feature type="binding site" evidence="12">
    <location>
        <position position="79"/>
    </location>
    <ligand>
        <name>Ca(2+)</name>
        <dbReference type="ChEBI" id="CHEBI:29108"/>
        <label>1</label>
    </ligand>
</feature>
<dbReference type="GO" id="GO:0046872">
    <property type="term" value="F:metal ion binding"/>
    <property type="evidence" value="ECO:0007669"/>
    <property type="project" value="UniProtKB-KW"/>
</dbReference>
<dbReference type="PANTHER" id="PTHR31517">
    <property type="match status" value="1"/>
</dbReference>
<organism evidence="18 19">
    <name type="scientific">Coptis chinensis</name>
    <dbReference type="NCBI Taxonomy" id="261450"/>
    <lineage>
        <taxon>Eukaryota</taxon>
        <taxon>Viridiplantae</taxon>
        <taxon>Streptophyta</taxon>
        <taxon>Embryophyta</taxon>
        <taxon>Tracheophyta</taxon>
        <taxon>Spermatophyta</taxon>
        <taxon>Magnoliopsida</taxon>
        <taxon>Ranunculales</taxon>
        <taxon>Ranunculaceae</taxon>
        <taxon>Coptidoideae</taxon>
        <taxon>Coptis</taxon>
    </lineage>
</organism>
<dbReference type="GO" id="GO:0020037">
    <property type="term" value="F:heme binding"/>
    <property type="evidence" value="ECO:0007669"/>
    <property type="project" value="InterPro"/>
</dbReference>
<sequence length="240" mass="27376">MHCHYSTKISCFVLFFIFHCVISCGECNLVRNFYAKSCPQVENIVRNITWNRAASHPTLPPKWLRIQFHDCFVKGCEASLLLDGLGHGVEVEKDDCNNFSLVDGYDIYDEIKVKIEKQCPQTVSCADIIALVARDSISYQLLRRMCEPNFEKTVFFDPITSFKFDNAYYKLLKQNMGMLTTDAALLQDERAISVVDELLLDNELFLKEFGKSMVKLATIGVLTGEDGEIRKNCRSVNKNT</sequence>
<dbReference type="AlphaFoldDB" id="A0A835IST0"/>
<evidence type="ECO:0000256" key="9">
    <source>
        <dbReference type="ARBA" id="ARBA00023002"/>
    </source>
</evidence>
<evidence type="ECO:0000256" key="14">
    <source>
        <dbReference type="PIRSR" id="PIRSR600823-5"/>
    </source>
</evidence>
<feature type="active site" description="Proton acceptor" evidence="11">
    <location>
        <position position="69"/>
    </location>
</feature>
<keyword evidence="19" id="KW-1185">Reference proteome</keyword>
<evidence type="ECO:0000256" key="13">
    <source>
        <dbReference type="PIRSR" id="PIRSR600823-4"/>
    </source>
</evidence>
<comment type="similarity">
    <text evidence="15">Belongs to the peroxidase family.</text>
</comment>
<proteinExistence type="inferred from homology"/>
<dbReference type="PRINTS" id="PR00458">
    <property type="entry name" value="PEROXIDASE"/>
</dbReference>
<keyword evidence="9" id="KW-0560">Oxidoreductase</keyword>
<name>A0A835IST0_9MAGN</name>
<dbReference type="PRINTS" id="PR00461">
    <property type="entry name" value="PLPEROXIDASE"/>
</dbReference>
<keyword evidence="16" id="KW-0732">Signal</keyword>
<evidence type="ECO:0000256" key="7">
    <source>
        <dbReference type="ARBA" id="ARBA00022723"/>
    </source>
</evidence>
<evidence type="ECO:0000256" key="6">
    <source>
        <dbReference type="ARBA" id="ARBA00022617"/>
    </source>
</evidence>
<dbReference type="SUPFAM" id="SSF48113">
    <property type="entry name" value="Heme-dependent peroxidases"/>
    <property type="match status" value="1"/>
</dbReference>
<dbReference type="PANTHER" id="PTHR31517:SF59">
    <property type="entry name" value="PEROXIDASE"/>
    <property type="match status" value="1"/>
</dbReference>
<dbReference type="Gene3D" id="1.10.520.10">
    <property type="match status" value="1"/>
</dbReference>
<dbReference type="InterPro" id="IPR010255">
    <property type="entry name" value="Haem_peroxidase_sf"/>
</dbReference>
<reference evidence="18 19" key="1">
    <citation type="submission" date="2020-10" db="EMBL/GenBank/DDBJ databases">
        <title>The Coptis chinensis genome and diversification of protoberbering-type alkaloids.</title>
        <authorList>
            <person name="Wang B."/>
            <person name="Shu S."/>
            <person name="Song C."/>
            <person name="Liu Y."/>
        </authorList>
    </citation>
    <scope>NUCLEOTIDE SEQUENCE [LARGE SCALE GENOMIC DNA]</scope>
    <source>
        <strain evidence="18">HL-2020</strain>
        <tissue evidence="18">Leaf</tissue>
    </source>
</reference>
<comment type="cofactor">
    <cofactor evidence="12">
        <name>Ca(2+)</name>
        <dbReference type="ChEBI" id="CHEBI:29108"/>
    </cofactor>
    <text evidence="12">Binds 2 calcium ions per subunit.</text>
</comment>
<evidence type="ECO:0000259" key="17">
    <source>
        <dbReference type="PROSITE" id="PS50873"/>
    </source>
</evidence>
<keyword evidence="6" id="KW-0349">Heme</keyword>
<accession>A0A835IST0</accession>
<keyword evidence="8 12" id="KW-0106">Calcium</keyword>
<feature type="binding site" evidence="12">
    <location>
        <position position="92"/>
    </location>
    <ligand>
        <name>Ca(2+)</name>
        <dbReference type="ChEBI" id="CHEBI:29108"/>
        <label>1</label>
    </ligand>
</feature>
<evidence type="ECO:0000256" key="2">
    <source>
        <dbReference type="ARBA" id="ARBA00001970"/>
    </source>
</evidence>